<evidence type="ECO:0000313" key="4">
    <source>
        <dbReference type="Proteomes" id="UP001056291"/>
    </source>
</evidence>
<dbReference type="PANTHER" id="PTHR42879:SF2">
    <property type="entry name" value="3-OXOACYL-[ACYL-CARRIER-PROTEIN] REDUCTASE FABG"/>
    <property type="match status" value="1"/>
</dbReference>
<dbReference type="Proteomes" id="UP001056291">
    <property type="component" value="Chromosome"/>
</dbReference>
<organism evidence="3 4">
    <name type="scientific">Sneathiella marina</name>
    <dbReference type="NCBI Taxonomy" id="2950108"/>
    <lineage>
        <taxon>Bacteria</taxon>
        <taxon>Pseudomonadati</taxon>
        <taxon>Pseudomonadota</taxon>
        <taxon>Alphaproteobacteria</taxon>
        <taxon>Sneathiellales</taxon>
        <taxon>Sneathiellaceae</taxon>
        <taxon>Sneathiella</taxon>
    </lineage>
</organism>
<dbReference type="PRINTS" id="PR00080">
    <property type="entry name" value="SDRFAMILY"/>
</dbReference>
<dbReference type="PANTHER" id="PTHR42879">
    <property type="entry name" value="3-OXOACYL-(ACYL-CARRIER-PROTEIN) REDUCTASE"/>
    <property type="match status" value="1"/>
</dbReference>
<dbReference type="PRINTS" id="PR00081">
    <property type="entry name" value="GDHRDH"/>
</dbReference>
<dbReference type="InterPro" id="IPR002347">
    <property type="entry name" value="SDR_fam"/>
</dbReference>
<keyword evidence="4" id="KW-1185">Reference proteome</keyword>
<dbReference type="InterPro" id="IPR036291">
    <property type="entry name" value="NAD(P)-bd_dom_sf"/>
</dbReference>
<dbReference type="Pfam" id="PF00106">
    <property type="entry name" value="adh_short"/>
    <property type="match status" value="1"/>
</dbReference>
<evidence type="ECO:0000313" key="3">
    <source>
        <dbReference type="EMBL" id="USG60283.1"/>
    </source>
</evidence>
<comment type="similarity">
    <text evidence="1 2">Belongs to the short-chain dehydrogenases/reductases (SDR) family.</text>
</comment>
<proteinExistence type="inferred from homology"/>
<evidence type="ECO:0000256" key="2">
    <source>
        <dbReference type="RuleBase" id="RU000363"/>
    </source>
</evidence>
<protein>
    <submittedName>
        <fullName evidence="3">SDR family NAD(P)-dependent oxidoreductase</fullName>
    </submittedName>
</protein>
<reference evidence="3" key="1">
    <citation type="submission" date="2022-06" db="EMBL/GenBank/DDBJ databases">
        <title>Sneathiella actinostolidae sp. nov., isolated from a sea anemonein the Western Pacific Ocean.</title>
        <authorList>
            <person name="Wei M.J."/>
        </authorList>
    </citation>
    <scope>NUCLEOTIDE SEQUENCE</scope>
    <source>
        <strain evidence="3">PHK-P5</strain>
    </source>
</reference>
<name>A0ABY4VZF0_9PROT</name>
<dbReference type="RefSeq" id="WP_251933115.1">
    <property type="nucleotide sequence ID" value="NZ_CP098747.1"/>
</dbReference>
<accession>A0ABY4VZF0</accession>
<dbReference type="InterPro" id="IPR050259">
    <property type="entry name" value="SDR"/>
</dbReference>
<gene>
    <name evidence="3" type="ORF">NBZ79_14015</name>
</gene>
<evidence type="ECO:0000256" key="1">
    <source>
        <dbReference type="ARBA" id="ARBA00006484"/>
    </source>
</evidence>
<dbReference type="SUPFAM" id="SSF51735">
    <property type="entry name" value="NAD(P)-binding Rossmann-fold domains"/>
    <property type="match status" value="1"/>
</dbReference>
<sequence>MTNMDNGTRRVLVTGGTAGIGFATAQLLAKKGHKVFICGRDQSRVDAAIGKLRSFTKDEFVAGSACDIRQFSEVENMMRLVEENFGGLDILVNNAGIGTIASIEDLAPEDWHEMLDVNLTGTFNCTKVALPLLKKSTHANIINLGSRAGRYAFEGGTAYNSTKFGLQGFTEALFLDLHKYEIGVSLIAPGTVATGFAGIEEEDWQLQPDDIAKIIVDQLSNHKRANANWIEIRPGIRR</sequence>
<dbReference type="EMBL" id="CP098747">
    <property type="protein sequence ID" value="USG60283.1"/>
    <property type="molecule type" value="Genomic_DNA"/>
</dbReference>
<dbReference type="Gene3D" id="3.40.50.720">
    <property type="entry name" value="NAD(P)-binding Rossmann-like Domain"/>
    <property type="match status" value="1"/>
</dbReference>